<evidence type="ECO:0000313" key="2">
    <source>
        <dbReference type="Proteomes" id="UP000305848"/>
    </source>
</evidence>
<dbReference type="OrthoDB" id="963251at2"/>
<evidence type="ECO:0000313" key="1">
    <source>
        <dbReference type="EMBL" id="TKK64868.1"/>
    </source>
</evidence>
<accession>A0A4U3KRA4</accession>
<gene>
    <name evidence="1" type="ORF">FC093_21690</name>
</gene>
<proteinExistence type="predicted"/>
<comment type="caution">
    <text evidence="1">The sequence shown here is derived from an EMBL/GenBank/DDBJ whole genome shotgun (WGS) entry which is preliminary data.</text>
</comment>
<sequence>MRTINIDISELEYQKFGFKADRLSFSDFVDMVSRELSRQNLVKTVELAERYGLSNMSMDEISEEVKAVRNKNAPHS</sequence>
<reference evidence="1 2" key="1">
    <citation type="submission" date="2019-05" db="EMBL/GenBank/DDBJ databases">
        <title>Panacibacter sp. strain 17mud1-8 Genome sequencing and assembly.</title>
        <authorList>
            <person name="Chhetri G."/>
        </authorList>
    </citation>
    <scope>NUCLEOTIDE SEQUENCE [LARGE SCALE GENOMIC DNA]</scope>
    <source>
        <strain evidence="1 2">17mud1-8</strain>
    </source>
</reference>
<keyword evidence="2" id="KW-1185">Reference proteome</keyword>
<dbReference type="RefSeq" id="WP_137263917.1">
    <property type="nucleotide sequence ID" value="NZ_SZQL01000027.1"/>
</dbReference>
<dbReference type="AlphaFoldDB" id="A0A4U3KRA4"/>
<dbReference type="Proteomes" id="UP000305848">
    <property type="component" value="Unassembled WGS sequence"/>
</dbReference>
<organism evidence="1 2">
    <name type="scientific">Ilyomonas limi</name>
    <dbReference type="NCBI Taxonomy" id="2575867"/>
    <lineage>
        <taxon>Bacteria</taxon>
        <taxon>Pseudomonadati</taxon>
        <taxon>Bacteroidota</taxon>
        <taxon>Chitinophagia</taxon>
        <taxon>Chitinophagales</taxon>
        <taxon>Chitinophagaceae</taxon>
        <taxon>Ilyomonas</taxon>
    </lineage>
</organism>
<protein>
    <submittedName>
        <fullName evidence="1">Uncharacterized protein</fullName>
    </submittedName>
</protein>
<name>A0A4U3KRA4_9BACT</name>
<dbReference type="EMBL" id="SZQL01000027">
    <property type="protein sequence ID" value="TKK64868.1"/>
    <property type="molecule type" value="Genomic_DNA"/>
</dbReference>